<dbReference type="Pfam" id="PF03989">
    <property type="entry name" value="DNA_gyraseA_C"/>
    <property type="match status" value="6"/>
</dbReference>
<dbReference type="GO" id="GO:0003677">
    <property type="term" value="F:DNA binding"/>
    <property type="evidence" value="ECO:0007669"/>
    <property type="project" value="UniProtKB-UniRule"/>
</dbReference>
<evidence type="ECO:0000259" key="10">
    <source>
        <dbReference type="PROSITE" id="PS52040"/>
    </source>
</evidence>
<dbReference type="AlphaFoldDB" id="A0A1G2QJE8"/>
<keyword evidence="3 8" id="KW-0547">Nucleotide-binding</keyword>
<keyword evidence="5 8" id="KW-0799">Topoisomerase</keyword>
<dbReference type="FunFam" id="1.10.268.10:FF:000001">
    <property type="entry name" value="DNA gyrase subunit A"/>
    <property type="match status" value="1"/>
</dbReference>
<organism evidence="11 12">
    <name type="scientific">Candidatus Vogelbacteria bacterium RIFOXYD1_FULL_51_18</name>
    <dbReference type="NCBI Taxonomy" id="1802440"/>
    <lineage>
        <taxon>Bacteria</taxon>
        <taxon>Candidatus Vogeliibacteriota</taxon>
    </lineage>
</organism>
<evidence type="ECO:0000313" key="11">
    <source>
        <dbReference type="EMBL" id="OHA60199.1"/>
    </source>
</evidence>
<comment type="subcellular location">
    <subcellularLocation>
        <location evidence="8">Cytoplasm</location>
    </subcellularLocation>
</comment>
<evidence type="ECO:0000313" key="12">
    <source>
        <dbReference type="Proteomes" id="UP000177090"/>
    </source>
</evidence>
<dbReference type="PROSITE" id="PS52040">
    <property type="entry name" value="TOPO_IIA"/>
    <property type="match status" value="1"/>
</dbReference>
<evidence type="ECO:0000256" key="3">
    <source>
        <dbReference type="ARBA" id="ARBA00022741"/>
    </source>
</evidence>
<dbReference type="GO" id="GO:0006265">
    <property type="term" value="P:DNA topological change"/>
    <property type="evidence" value="ECO:0007669"/>
    <property type="project" value="UniProtKB-UniRule"/>
</dbReference>
<dbReference type="InterPro" id="IPR005743">
    <property type="entry name" value="GyrA"/>
</dbReference>
<dbReference type="SUPFAM" id="SSF101904">
    <property type="entry name" value="GyrA/ParC C-terminal domain-like"/>
    <property type="match status" value="1"/>
</dbReference>
<evidence type="ECO:0000256" key="4">
    <source>
        <dbReference type="ARBA" id="ARBA00022840"/>
    </source>
</evidence>
<feature type="domain" description="Topo IIA-type catalytic" evidence="10">
    <location>
        <begin position="40"/>
        <end position="513"/>
    </location>
</feature>
<dbReference type="PANTHER" id="PTHR43493:SF5">
    <property type="entry name" value="DNA GYRASE SUBUNIT A, CHLOROPLASTIC_MITOCHONDRIAL"/>
    <property type="match status" value="1"/>
</dbReference>
<dbReference type="InterPro" id="IPR013757">
    <property type="entry name" value="Topo_IIA_A_a_sf"/>
</dbReference>
<evidence type="ECO:0000256" key="6">
    <source>
        <dbReference type="ARBA" id="ARBA00023125"/>
    </source>
</evidence>
<reference evidence="11 12" key="1">
    <citation type="journal article" date="2016" name="Nat. Commun.">
        <title>Thousands of microbial genomes shed light on interconnected biogeochemical processes in an aquifer system.</title>
        <authorList>
            <person name="Anantharaman K."/>
            <person name="Brown C.T."/>
            <person name="Hug L.A."/>
            <person name="Sharon I."/>
            <person name="Castelle C.J."/>
            <person name="Probst A.J."/>
            <person name="Thomas B.C."/>
            <person name="Singh A."/>
            <person name="Wilkins M.J."/>
            <person name="Karaoz U."/>
            <person name="Brodie E.L."/>
            <person name="Williams K.H."/>
            <person name="Hubbard S.S."/>
            <person name="Banfield J.F."/>
        </authorList>
    </citation>
    <scope>NUCLEOTIDE SEQUENCE [LARGE SCALE GENOMIC DNA]</scope>
</reference>
<dbReference type="STRING" id="1802440.A2569_01390"/>
<dbReference type="Gene3D" id="1.10.268.10">
    <property type="entry name" value="Topoisomerase, domain 3"/>
    <property type="match status" value="1"/>
</dbReference>
<proteinExistence type="inferred from homology"/>
<keyword evidence="7 8" id="KW-0413">Isomerase</keyword>
<dbReference type="Pfam" id="PF00521">
    <property type="entry name" value="DNA_topoisoIV"/>
    <property type="match status" value="1"/>
</dbReference>
<comment type="miscellaneous">
    <text evidence="8">Few gyrases are as efficient as E.coli at forming negative supercoils. Not all organisms have 2 type II topoisomerases; in organisms with a single type II topoisomerase this enzyme also has to decatenate newly replicated chromosomes.</text>
</comment>
<evidence type="ECO:0000256" key="7">
    <source>
        <dbReference type="ARBA" id="ARBA00023235"/>
    </source>
</evidence>
<dbReference type="Gene3D" id="3.30.1360.40">
    <property type="match status" value="1"/>
</dbReference>
<dbReference type="InterPro" id="IPR035516">
    <property type="entry name" value="Gyrase/topoIV_suA_C"/>
</dbReference>
<dbReference type="SMART" id="SM00434">
    <property type="entry name" value="TOP4c"/>
    <property type="match status" value="1"/>
</dbReference>
<dbReference type="GO" id="GO:0005524">
    <property type="term" value="F:ATP binding"/>
    <property type="evidence" value="ECO:0007669"/>
    <property type="project" value="UniProtKB-UniRule"/>
</dbReference>
<dbReference type="HAMAP" id="MF_01897">
    <property type="entry name" value="GyrA"/>
    <property type="match status" value="1"/>
</dbReference>
<dbReference type="InterPro" id="IPR002205">
    <property type="entry name" value="Topo_IIA_dom_A"/>
</dbReference>
<dbReference type="GO" id="GO:0005694">
    <property type="term" value="C:chromosome"/>
    <property type="evidence" value="ECO:0007669"/>
    <property type="project" value="InterPro"/>
</dbReference>
<dbReference type="GO" id="GO:0005737">
    <property type="term" value="C:cytoplasm"/>
    <property type="evidence" value="ECO:0007669"/>
    <property type="project" value="UniProtKB-SubCell"/>
</dbReference>
<dbReference type="SUPFAM" id="SSF56719">
    <property type="entry name" value="Type II DNA topoisomerase"/>
    <property type="match status" value="1"/>
</dbReference>
<dbReference type="EMBL" id="MHTL01000017">
    <property type="protein sequence ID" value="OHA60199.1"/>
    <property type="molecule type" value="Genomic_DNA"/>
</dbReference>
<evidence type="ECO:0000256" key="1">
    <source>
        <dbReference type="ARBA" id="ARBA00000185"/>
    </source>
</evidence>
<feature type="short sequence motif" description="GyrA-box" evidence="8">
    <location>
        <begin position="540"/>
        <end position="546"/>
    </location>
</feature>
<comment type="catalytic activity">
    <reaction evidence="1 8 9">
        <text>ATP-dependent breakage, passage and rejoining of double-stranded DNA.</text>
        <dbReference type="EC" id="5.6.2.2"/>
    </reaction>
</comment>
<dbReference type="NCBIfam" id="TIGR01063">
    <property type="entry name" value="gyrA"/>
    <property type="match status" value="1"/>
</dbReference>
<dbReference type="Gene3D" id="2.120.10.90">
    <property type="entry name" value="DNA gyrase/topoisomerase IV, subunit A, C-terminal"/>
    <property type="match status" value="1"/>
</dbReference>
<dbReference type="InterPro" id="IPR006691">
    <property type="entry name" value="GyrA/parC_rep"/>
</dbReference>
<comment type="similarity">
    <text evidence="2 8">Belongs to the type II topoisomerase GyrA/ParC subunit family.</text>
</comment>
<dbReference type="NCBIfam" id="NF004044">
    <property type="entry name" value="PRK05561.1"/>
    <property type="match status" value="1"/>
</dbReference>
<dbReference type="InterPro" id="IPR050220">
    <property type="entry name" value="Type_II_DNA_Topoisomerases"/>
</dbReference>
<comment type="caution">
    <text evidence="11">The sequence shown here is derived from an EMBL/GenBank/DDBJ whole genome shotgun (WGS) entry which is preliminary data.</text>
</comment>
<dbReference type="InterPro" id="IPR013758">
    <property type="entry name" value="Topo_IIA_A/C_ab"/>
</dbReference>
<keyword evidence="4 8" id="KW-0067">ATP-binding</keyword>
<dbReference type="NCBIfam" id="NF004043">
    <property type="entry name" value="PRK05560.1"/>
    <property type="match status" value="1"/>
</dbReference>
<feature type="active site" description="O-(5'-phospho-DNA)-tyrosine intermediate" evidence="8 9">
    <location>
        <position position="128"/>
    </location>
</feature>
<evidence type="ECO:0000256" key="2">
    <source>
        <dbReference type="ARBA" id="ARBA00008263"/>
    </source>
</evidence>
<dbReference type="InterPro" id="IPR013760">
    <property type="entry name" value="Topo_IIA-like_dom_sf"/>
</dbReference>
<dbReference type="GO" id="GO:0009330">
    <property type="term" value="C:DNA topoisomerase type II (double strand cut, ATP-hydrolyzing) complex"/>
    <property type="evidence" value="ECO:0007669"/>
    <property type="project" value="TreeGrafter"/>
</dbReference>
<dbReference type="PANTHER" id="PTHR43493">
    <property type="entry name" value="DNA GYRASE/TOPOISOMERASE SUBUNIT A"/>
    <property type="match status" value="1"/>
</dbReference>
<dbReference type="Gene3D" id="3.90.199.10">
    <property type="entry name" value="Topoisomerase II, domain 5"/>
    <property type="match status" value="1"/>
</dbReference>
<name>A0A1G2QJE8_9BACT</name>
<dbReference type="Proteomes" id="UP000177090">
    <property type="component" value="Unassembled WGS sequence"/>
</dbReference>
<dbReference type="CDD" id="cd00187">
    <property type="entry name" value="TOP4c"/>
    <property type="match status" value="1"/>
</dbReference>
<comment type="subunit">
    <text evidence="8">Heterotetramer, composed of two GyrA and two GyrB chains. In the heterotetramer, GyrA contains the active site tyrosine that forms a transient covalent intermediate with DNA, while GyrB binds cofactors and catalyzes ATP hydrolysis.</text>
</comment>
<dbReference type="GO" id="GO:0034335">
    <property type="term" value="F:DNA negative supercoiling activity"/>
    <property type="evidence" value="ECO:0007669"/>
    <property type="project" value="UniProtKB-ARBA"/>
</dbReference>
<comment type="function">
    <text evidence="8">A type II topoisomerase that negatively supercoils closed circular double-stranded (ds) DNA in an ATP-dependent manner to modulate DNA topology and maintain chromosomes in an underwound state. Negative supercoiling favors strand separation, and DNA replication, transcription, recombination and repair, all of which involve strand separation. Also able to catalyze the interconversion of other topological isomers of dsDNA rings, including catenanes and knotted rings. Type II topoisomerases break and join 2 DNA strands simultaneously in an ATP-dependent manner.</text>
</comment>
<keyword evidence="8" id="KW-0963">Cytoplasm</keyword>
<sequence>MAKETEKNNERVSIIPANIVTEMKDSYLDYAMSVIVARALPDVRDGLKPVHRRILFSMHGLGLTAAAKFKKSATIVGDVLGKYHPHGDSSVYDAMVKLTQEFSSRYPLVTGQGNFGSIDGDSAAAYRYTEAKMSRLSAEMLRDIEKETVDFVPNFDGVHKEPTVFPSAIPNLLLNGSMGIAVGMATKIPPHNLTELMDALIHLSDNPDASTEELLQFVTGPDFPLGGLVFNERDIHTAYATGKGGVLTRGHAEIMEGEARLSGRQAGGENFNIVISSLPYQVNKAELIIKMADLVHEKKIEGIRDIRDESTKDIRIVVLLKAGVNPQKVLNALYKHTDLENVFHYNMLALVDGVPELLSLREMLQHFLEHRKTIVTRRTRHDLKRAEEREHILLGLKKALDRIDEIIQLIKKSRDTAEAHANLCARFTFSALQANAILEMKLSRLAGLERKKIEDELTEAQKLIEELRELLASPRKLLVVVKKECAEIKERYGDARRSAIVRHGASEISDEDLVPEKESMLTLSSGGYVKRTDPSEYRSQRRGGVGVVDLNTKEEDFVTIFLTTNTHSDLLFFSDRGKAYQTKMYEIPEGRRATRGKSIMNFLPLSGDERITSVLAFPKELKTSKLSLVMVTTKGVIKKVSAESFKDVRRSGLIALKLSAGDFLHSALLVGAGDTVILSTTRGQAIRFKEADTREMGRAAGGVRAVLLKSGDEVVSADIVKKGDEDVAYLSLSEKGYGKRTPVRDYKIQKRGGSGIKTMKLTAKTGNLIISRVVAKADAELVAISKHGQVIRTAVGEIPVHRRQTLGVRIMKLREGDSLASLTFL</sequence>
<dbReference type="GO" id="GO:0006261">
    <property type="term" value="P:DNA-templated DNA replication"/>
    <property type="evidence" value="ECO:0007669"/>
    <property type="project" value="UniProtKB-UniRule"/>
</dbReference>
<keyword evidence="6 8" id="KW-0238">DNA-binding</keyword>
<evidence type="ECO:0000256" key="8">
    <source>
        <dbReference type="HAMAP-Rule" id="MF_01897"/>
    </source>
</evidence>
<dbReference type="EC" id="5.6.2.2" evidence="8"/>
<accession>A0A1G2QJE8</accession>
<protein>
    <recommendedName>
        <fullName evidence="8">DNA gyrase subunit A</fullName>
        <ecNumber evidence="8">5.6.2.2</ecNumber>
    </recommendedName>
</protein>
<evidence type="ECO:0000256" key="9">
    <source>
        <dbReference type="PROSITE-ProRule" id="PRU01384"/>
    </source>
</evidence>
<gene>
    <name evidence="8" type="primary">gyrA</name>
    <name evidence="11" type="ORF">A2569_01390</name>
</gene>
<evidence type="ECO:0000256" key="5">
    <source>
        <dbReference type="ARBA" id="ARBA00023029"/>
    </source>
</evidence>